<dbReference type="AlphaFoldDB" id="A0A6A4H3J0"/>
<dbReference type="Proteomes" id="UP000799118">
    <property type="component" value="Unassembled WGS sequence"/>
</dbReference>
<dbReference type="PANTHER" id="PTHR43433:SF5">
    <property type="entry name" value="AB HYDROLASE-1 DOMAIN-CONTAINING PROTEIN"/>
    <property type="match status" value="1"/>
</dbReference>
<accession>A0A6A4H3J0</accession>
<keyword evidence="3" id="KW-1185">Reference proteome</keyword>
<evidence type="ECO:0000259" key="1">
    <source>
        <dbReference type="Pfam" id="PF00561"/>
    </source>
</evidence>
<dbReference type="PRINTS" id="PR00412">
    <property type="entry name" value="EPOXHYDRLASE"/>
</dbReference>
<dbReference type="InterPro" id="IPR050471">
    <property type="entry name" value="AB_hydrolase"/>
</dbReference>
<protein>
    <submittedName>
        <fullName evidence="2">Alpha/beta-hydrolase</fullName>
    </submittedName>
</protein>
<gene>
    <name evidence="2" type="ORF">BT96DRAFT_830835</name>
</gene>
<dbReference type="GO" id="GO:0046503">
    <property type="term" value="P:glycerolipid catabolic process"/>
    <property type="evidence" value="ECO:0007669"/>
    <property type="project" value="TreeGrafter"/>
</dbReference>
<dbReference type="SUPFAM" id="SSF53474">
    <property type="entry name" value="alpha/beta-Hydrolases"/>
    <property type="match status" value="1"/>
</dbReference>
<dbReference type="InterPro" id="IPR000639">
    <property type="entry name" value="Epox_hydrolase-like"/>
</dbReference>
<dbReference type="InterPro" id="IPR029058">
    <property type="entry name" value="AB_hydrolase_fold"/>
</dbReference>
<dbReference type="OrthoDB" id="19657at2759"/>
<evidence type="ECO:0000313" key="3">
    <source>
        <dbReference type="Proteomes" id="UP000799118"/>
    </source>
</evidence>
<dbReference type="GO" id="GO:0004806">
    <property type="term" value="F:triacylglycerol lipase activity"/>
    <property type="evidence" value="ECO:0007669"/>
    <property type="project" value="TreeGrafter"/>
</dbReference>
<evidence type="ECO:0000313" key="2">
    <source>
        <dbReference type="EMBL" id="KAE9392270.1"/>
    </source>
</evidence>
<sequence>MPFVQVKTRSGKIKFHYTISTPKSDVTEKIDPTLPVVLFFHALAFPHVFHSQFGDPLLRKFNLVVFDFRSHGDTEADDLPEGYEVKDAAEDALAFMDAIHLPPCHFVAIDLGSPVALQIAVSQPDRVLSLFFISQTCLDEPPDVCEGHHQVYDCWTSAFPAPDKFDTERMMEGGYGFSQFMFSNNMTNLAQAMFNVTFPICQKHWGYPGLRNYRIATLEFLVNRRSQSKAALSRLRCPVKIVYGTDDVAYPLEYTEKFSEDLEEAGVDASLFTVPGAPHFACLDHADEIDPVLHDFIMQNDDRKPPPVSGILSPWDAFLRSAGWDPEGAHNSDDDDFTVTYVSGLNLMKVVAQHRMH</sequence>
<dbReference type="InterPro" id="IPR000073">
    <property type="entry name" value="AB_hydrolase_1"/>
</dbReference>
<name>A0A6A4H3J0_9AGAR</name>
<dbReference type="PANTHER" id="PTHR43433">
    <property type="entry name" value="HYDROLASE, ALPHA/BETA FOLD FAMILY PROTEIN"/>
    <property type="match status" value="1"/>
</dbReference>
<feature type="domain" description="AB hydrolase-1" evidence="1">
    <location>
        <begin position="35"/>
        <end position="286"/>
    </location>
</feature>
<dbReference type="EMBL" id="ML769600">
    <property type="protein sequence ID" value="KAE9392270.1"/>
    <property type="molecule type" value="Genomic_DNA"/>
</dbReference>
<proteinExistence type="predicted"/>
<reference evidence="2" key="1">
    <citation type="journal article" date="2019" name="Environ. Microbiol.">
        <title>Fungal ecological strategies reflected in gene transcription - a case study of two litter decomposers.</title>
        <authorList>
            <person name="Barbi F."/>
            <person name="Kohler A."/>
            <person name="Barry K."/>
            <person name="Baskaran P."/>
            <person name="Daum C."/>
            <person name="Fauchery L."/>
            <person name="Ihrmark K."/>
            <person name="Kuo A."/>
            <person name="LaButti K."/>
            <person name="Lipzen A."/>
            <person name="Morin E."/>
            <person name="Grigoriev I.V."/>
            <person name="Henrissat B."/>
            <person name="Lindahl B."/>
            <person name="Martin F."/>
        </authorList>
    </citation>
    <scope>NUCLEOTIDE SEQUENCE</scope>
    <source>
        <strain evidence="2">JB14</strain>
    </source>
</reference>
<dbReference type="Gene3D" id="3.40.50.1820">
    <property type="entry name" value="alpha/beta hydrolase"/>
    <property type="match status" value="1"/>
</dbReference>
<dbReference type="Pfam" id="PF00561">
    <property type="entry name" value="Abhydrolase_1"/>
    <property type="match status" value="1"/>
</dbReference>
<organism evidence="2 3">
    <name type="scientific">Gymnopus androsaceus JB14</name>
    <dbReference type="NCBI Taxonomy" id="1447944"/>
    <lineage>
        <taxon>Eukaryota</taxon>
        <taxon>Fungi</taxon>
        <taxon>Dikarya</taxon>
        <taxon>Basidiomycota</taxon>
        <taxon>Agaricomycotina</taxon>
        <taxon>Agaricomycetes</taxon>
        <taxon>Agaricomycetidae</taxon>
        <taxon>Agaricales</taxon>
        <taxon>Marasmiineae</taxon>
        <taxon>Omphalotaceae</taxon>
        <taxon>Gymnopus</taxon>
    </lineage>
</organism>